<evidence type="ECO:0000256" key="1">
    <source>
        <dbReference type="SAM" id="SignalP"/>
    </source>
</evidence>
<dbReference type="RefSeq" id="XP_020046713.1">
    <property type="nucleotide sequence ID" value="XM_020194924.1"/>
</dbReference>
<evidence type="ECO:0000313" key="3">
    <source>
        <dbReference type="Proteomes" id="UP000095038"/>
    </source>
</evidence>
<feature type="chain" id="PRO_5008910440" description="Lipoprotein" evidence="1">
    <location>
        <begin position="26"/>
        <end position="143"/>
    </location>
</feature>
<dbReference type="InParanoid" id="A0A1D2VFJ7"/>
<name>A0A1D2VFJ7_9ASCO</name>
<evidence type="ECO:0000313" key="2">
    <source>
        <dbReference type="EMBL" id="ODV60406.1"/>
    </source>
</evidence>
<dbReference type="Proteomes" id="UP000095038">
    <property type="component" value="Unassembled WGS sequence"/>
</dbReference>
<accession>A0A1D2VFJ7</accession>
<gene>
    <name evidence="2" type="ORF">ASCRUDRAFT_8633</name>
</gene>
<dbReference type="GeneID" id="30968560"/>
<feature type="signal peptide" evidence="1">
    <location>
        <begin position="1"/>
        <end position="25"/>
    </location>
</feature>
<protein>
    <recommendedName>
        <fullName evidence="4">Lipoprotein</fullName>
    </recommendedName>
</protein>
<organism evidence="2 3">
    <name type="scientific">Ascoidea rubescens DSM 1968</name>
    <dbReference type="NCBI Taxonomy" id="1344418"/>
    <lineage>
        <taxon>Eukaryota</taxon>
        <taxon>Fungi</taxon>
        <taxon>Dikarya</taxon>
        <taxon>Ascomycota</taxon>
        <taxon>Saccharomycotina</taxon>
        <taxon>Saccharomycetes</taxon>
        <taxon>Ascoideaceae</taxon>
        <taxon>Ascoidea</taxon>
    </lineage>
</organism>
<reference evidence="3" key="1">
    <citation type="submission" date="2016-05" db="EMBL/GenBank/DDBJ databases">
        <title>Comparative genomics of biotechnologically important yeasts.</title>
        <authorList>
            <consortium name="DOE Joint Genome Institute"/>
            <person name="Riley R."/>
            <person name="Haridas S."/>
            <person name="Wolfe K.H."/>
            <person name="Lopes M.R."/>
            <person name="Hittinger C.T."/>
            <person name="Goker M."/>
            <person name="Salamov A."/>
            <person name="Wisecaver J."/>
            <person name="Long T.M."/>
            <person name="Aerts A.L."/>
            <person name="Barry K."/>
            <person name="Choi C."/>
            <person name="Clum A."/>
            <person name="Coughlan A.Y."/>
            <person name="Deshpande S."/>
            <person name="Douglass A.P."/>
            <person name="Hanson S.J."/>
            <person name="Klenk H.-P."/>
            <person name="Labutti K."/>
            <person name="Lapidus A."/>
            <person name="Lindquist E."/>
            <person name="Lipzen A."/>
            <person name="Meier-Kolthoff J.P."/>
            <person name="Ohm R.A."/>
            <person name="Otillar R.P."/>
            <person name="Pangilinan J."/>
            <person name="Peng Y."/>
            <person name="Rokas A."/>
            <person name="Rosa C.A."/>
            <person name="Scheuner C."/>
            <person name="Sibirny A.A."/>
            <person name="Slot J.C."/>
            <person name="Stielow J.B."/>
            <person name="Sun H."/>
            <person name="Kurtzman C.P."/>
            <person name="Blackwell M."/>
            <person name="Grigoriev I.V."/>
            <person name="Jeffries T.W."/>
        </authorList>
    </citation>
    <scope>NUCLEOTIDE SEQUENCE [LARGE SCALE GENOMIC DNA]</scope>
    <source>
        <strain evidence="3">DSM 1968</strain>
    </source>
</reference>
<dbReference type="EMBL" id="KV454482">
    <property type="protein sequence ID" value="ODV60406.1"/>
    <property type="molecule type" value="Genomic_DNA"/>
</dbReference>
<keyword evidence="3" id="KW-1185">Reference proteome</keyword>
<dbReference type="AlphaFoldDB" id="A0A1D2VFJ7"/>
<sequence>MMNMIISKSLLFVSFFLLNSLFACANLNNSHTMENNNQDHLLVGIQEEKDYFLKKCCVEYKYCYENVLDDFFYNCLESSKNNKDYSGRYNGYQEENLYHTTNEYKNCKCLFATKLEFQCSQYCPIETRTMFTHLNKELCFNNV</sequence>
<keyword evidence="1" id="KW-0732">Signal</keyword>
<proteinExistence type="predicted"/>
<evidence type="ECO:0008006" key="4">
    <source>
        <dbReference type="Google" id="ProtNLM"/>
    </source>
</evidence>